<evidence type="ECO:0008006" key="5">
    <source>
        <dbReference type="Google" id="ProtNLM"/>
    </source>
</evidence>
<evidence type="ECO:0000313" key="4">
    <source>
        <dbReference type="Proteomes" id="UP001516464"/>
    </source>
</evidence>
<evidence type="ECO:0000313" key="3">
    <source>
        <dbReference type="EMBL" id="KAF7683064.1"/>
    </source>
</evidence>
<feature type="coiled-coil region" evidence="1">
    <location>
        <begin position="218"/>
        <end position="280"/>
    </location>
</feature>
<keyword evidence="4" id="KW-1185">Reference proteome</keyword>
<comment type="caution">
    <text evidence="3">The sequence shown here is derived from an EMBL/GenBank/DDBJ whole genome shotgun (WGS) entry which is preliminary data.</text>
</comment>
<sequence length="910" mass="106557">MSDIVDEILNNITFPTDGTSGIKERILMKEIINKNSYTNNNKINKLLTKLLDMFTITDRYVEMVTQKLPNVIDSVHKQTITQLKKNCDDCRNEKNILANTCENNSRFIRTLNTENENKDKILAEQQANIKELESKISNISNDVDRLKKENKELTNINTTNIKKLEQKEIDIKTLNDTNKTLKDINTTNIKTIAQKEIEIQNFDKQQLLNNNLQFTSNLKNVNGQLIELDNKLQEANVVNEQLQEQLKHQEFTYHSIQQILNNKHDELEDCRQKLKLCEELNTSHINKITQSNNNYSDLLKEKYIIVEKIQNTNKQFIDLFQLYNSKLLILKQDIIDTFTNLVVDDDTIMDVENASNMEKIKVLIPKIIDKYTDSVEYSIRESDKIMRINNLTNFNNDNATIFRANFVTIFHLYTNNTEEINLLVRLLDKFIVQIINETVASHKEELNRYINENEYLKKVLNEPNYLAQLFITNLVTNFMTTDLKNKIINLEEEIRDNPSQELLLKTQLQLTKVNIFINIIYTLFQNEIQKDLHLNNVKNLYTHILKIINKPNSICENVIPEMKKEITTLTLHNQETKTKLNKLEQFHAMVKNYNGDNVETTVQDKFNEIIYIILMALDNYLTRGHCYNKYIQLSFEKFSVLKLFCKYTVAKNELYKLFKSFSHHIYKFICCAQFYKNLVDVINDKILIRSIELNIHLLSEKFNKDSLILEILNLSILEKNIETVFIPIKFNIHDLTLLKDEDILNYHEYNNEAPIVSIENTNNNLKSLALLYKSNMKEEKSWYIQQLNDKFRKIQGDGNILNILKEKEPEGKALAIAKPTNEMDIPKDNLKRQRDESVDPEIVPISKMTNILKEKKPNKSVRAKTTDQKVQKPPKISKKKGKNDNKPSTKLMEIVETLPKENDSSQSEEL</sequence>
<dbReference type="EMBL" id="SBIQ01000135">
    <property type="protein sequence ID" value="KAF7683064.1"/>
    <property type="molecule type" value="Genomic_DNA"/>
</dbReference>
<gene>
    <name evidence="3" type="ORF">TCON_1727</name>
</gene>
<feature type="coiled-coil region" evidence="1">
    <location>
        <begin position="432"/>
        <end position="459"/>
    </location>
</feature>
<evidence type="ECO:0000256" key="2">
    <source>
        <dbReference type="SAM" id="MobiDB-lite"/>
    </source>
</evidence>
<evidence type="ECO:0000256" key="1">
    <source>
        <dbReference type="SAM" id="Coils"/>
    </source>
</evidence>
<feature type="coiled-coil region" evidence="1">
    <location>
        <begin position="80"/>
        <end position="184"/>
    </location>
</feature>
<dbReference type="Proteomes" id="UP001516464">
    <property type="component" value="Unassembled WGS sequence"/>
</dbReference>
<reference evidence="3 4" key="1">
    <citation type="submission" date="2019-01" db="EMBL/GenBank/DDBJ databases">
        <title>Genomes sequencing and comparative genomics of infectious freshwater microsporidia, Cucumispora dikerogammari and Thelohania contejeani.</title>
        <authorList>
            <person name="Cormier A."/>
            <person name="Giraud I."/>
            <person name="Wattier R."/>
            <person name="Teixeira M."/>
            <person name="Grandjean F."/>
            <person name="Rigaud T."/>
            <person name="Cordaux R."/>
        </authorList>
    </citation>
    <scope>NUCLEOTIDE SEQUENCE [LARGE SCALE GENOMIC DNA]</scope>
    <source>
        <strain evidence="3">T1</strain>
        <tissue evidence="3">Spores</tissue>
    </source>
</reference>
<proteinExistence type="predicted"/>
<accession>A0ABQ7HY29</accession>
<organism evidence="3 4">
    <name type="scientific">Astathelohania contejeani</name>
    <dbReference type="NCBI Taxonomy" id="164912"/>
    <lineage>
        <taxon>Eukaryota</taxon>
        <taxon>Fungi</taxon>
        <taxon>Fungi incertae sedis</taxon>
        <taxon>Microsporidia</taxon>
        <taxon>Astathelohaniidae</taxon>
        <taxon>Astathelohania</taxon>
    </lineage>
</organism>
<feature type="region of interest" description="Disordered" evidence="2">
    <location>
        <begin position="854"/>
        <end position="910"/>
    </location>
</feature>
<keyword evidence="1" id="KW-0175">Coiled coil</keyword>
<name>A0ABQ7HY29_9MICR</name>
<protein>
    <recommendedName>
        <fullName evidence="5">Viral A-type inclusion protein</fullName>
    </recommendedName>
</protein>